<gene>
    <name evidence="1" type="ORF">G2W53_021674</name>
</gene>
<comment type="caution">
    <text evidence="1">The sequence shown here is derived from an EMBL/GenBank/DDBJ whole genome shotgun (WGS) entry which is preliminary data.</text>
</comment>
<keyword evidence="2" id="KW-1185">Reference proteome</keyword>
<reference evidence="1" key="1">
    <citation type="submission" date="2020-09" db="EMBL/GenBank/DDBJ databases">
        <title>Genome-Enabled Discovery of Anthraquinone Biosynthesis in Senna tora.</title>
        <authorList>
            <person name="Kang S.-H."/>
            <person name="Pandey R.P."/>
            <person name="Lee C.-M."/>
            <person name="Sim J.-S."/>
            <person name="Jeong J.-T."/>
            <person name="Choi B.-S."/>
            <person name="Jung M."/>
            <person name="Ginzburg D."/>
            <person name="Zhao K."/>
            <person name="Won S.Y."/>
            <person name="Oh T.-J."/>
            <person name="Yu Y."/>
            <person name="Kim N.-H."/>
            <person name="Lee O.R."/>
            <person name="Lee T.-H."/>
            <person name="Bashyal P."/>
            <person name="Kim T.-S."/>
            <person name="Lee W.-H."/>
            <person name="Kawkins C."/>
            <person name="Kim C.-K."/>
            <person name="Kim J.S."/>
            <person name="Ahn B.O."/>
            <person name="Rhee S.Y."/>
            <person name="Sohng J.K."/>
        </authorList>
    </citation>
    <scope>NUCLEOTIDE SEQUENCE</scope>
    <source>
        <tissue evidence="1">Leaf</tissue>
    </source>
</reference>
<evidence type="ECO:0000313" key="1">
    <source>
        <dbReference type="EMBL" id="KAF7823530.1"/>
    </source>
</evidence>
<name>A0A834TKM9_9FABA</name>
<proteinExistence type="predicted"/>
<evidence type="ECO:0000313" key="2">
    <source>
        <dbReference type="Proteomes" id="UP000634136"/>
    </source>
</evidence>
<organism evidence="1 2">
    <name type="scientific">Senna tora</name>
    <dbReference type="NCBI Taxonomy" id="362788"/>
    <lineage>
        <taxon>Eukaryota</taxon>
        <taxon>Viridiplantae</taxon>
        <taxon>Streptophyta</taxon>
        <taxon>Embryophyta</taxon>
        <taxon>Tracheophyta</taxon>
        <taxon>Spermatophyta</taxon>
        <taxon>Magnoliopsida</taxon>
        <taxon>eudicotyledons</taxon>
        <taxon>Gunneridae</taxon>
        <taxon>Pentapetalae</taxon>
        <taxon>rosids</taxon>
        <taxon>fabids</taxon>
        <taxon>Fabales</taxon>
        <taxon>Fabaceae</taxon>
        <taxon>Caesalpinioideae</taxon>
        <taxon>Cassia clade</taxon>
        <taxon>Senna</taxon>
    </lineage>
</organism>
<sequence length="78" mass="8789">MSFVELKQLIYRTLKSQPNEEVPEIIYRMPCGRNSVNFLSAEVSDDEGMGGMLNYHMQCLEFSPIPMIEICANTSAAV</sequence>
<protein>
    <submittedName>
        <fullName evidence="1">Uncharacterized protein</fullName>
    </submittedName>
</protein>
<dbReference type="EMBL" id="JAAIUW010000007">
    <property type="protein sequence ID" value="KAF7823530.1"/>
    <property type="molecule type" value="Genomic_DNA"/>
</dbReference>
<dbReference type="Proteomes" id="UP000634136">
    <property type="component" value="Unassembled WGS sequence"/>
</dbReference>
<dbReference type="AlphaFoldDB" id="A0A834TKM9"/>
<accession>A0A834TKM9</accession>